<accession>A0A4Z1FK26</accession>
<proteinExistence type="predicted"/>
<sequence length="112" mass="13140">MVDDIKLYYDKRQRRGELVTFFFNSEYRKAPRLNEVDKTSNLLLRSRQLLGLDPGDSWNYPTSHPHHILKFPKEIINRILSFILVVEEEQGSLVPYANLIPDFTRSGRFNSG</sequence>
<evidence type="ECO:0000313" key="2">
    <source>
        <dbReference type="Proteomes" id="UP000297910"/>
    </source>
</evidence>
<dbReference type="EMBL" id="PQXI01000194">
    <property type="protein sequence ID" value="TGO21891.1"/>
    <property type="molecule type" value="Genomic_DNA"/>
</dbReference>
<evidence type="ECO:0000313" key="1">
    <source>
        <dbReference type="EMBL" id="TGO21891.1"/>
    </source>
</evidence>
<comment type="caution">
    <text evidence="1">The sequence shown here is derived from an EMBL/GenBank/DDBJ whole genome shotgun (WGS) entry which is preliminary data.</text>
</comment>
<organism evidence="1 2">
    <name type="scientific">Botrytis paeoniae</name>
    <dbReference type="NCBI Taxonomy" id="278948"/>
    <lineage>
        <taxon>Eukaryota</taxon>
        <taxon>Fungi</taxon>
        <taxon>Dikarya</taxon>
        <taxon>Ascomycota</taxon>
        <taxon>Pezizomycotina</taxon>
        <taxon>Leotiomycetes</taxon>
        <taxon>Helotiales</taxon>
        <taxon>Sclerotiniaceae</taxon>
        <taxon>Botrytis</taxon>
    </lineage>
</organism>
<reference evidence="1 2" key="1">
    <citation type="submission" date="2017-12" db="EMBL/GenBank/DDBJ databases">
        <title>Comparative genomics of Botrytis spp.</title>
        <authorList>
            <person name="Valero-Jimenez C.A."/>
            <person name="Tapia P."/>
            <person name="Veloso J."/>
            <person name="Silva-Moreno E."/>
            <person name="Staats M."/>
            <person name="Valdes J.H."/>
            <person name="Van Kan J.A.L."/>
        </authorList>
    </citation>
    <scope>NUCLEOTIDE SEQUENCE [LARGE SCALE GENOMIC DNA]</scope>
    <source>
        <strain evidence="1 2">Bp0003</strain>
    </source>
</reference>
<keyword evidence="2" id="KW-1185">Reference proteome</keyword>
<gene>
    <name evidence="1" type="ORF">BPAE_0195g00190</name>
</gene>
<dbReference type="AlphaFoldDB" id="A0A4Z1FK26"/>
<dbReference type="Proteomes" id="UP000297910">
    <property type="component" value="Unassembled WGS sequence"/>
</dbReference>
<name>A0A4Z1FK26_9HELO</name>
<protein>
    <submittedName>
        <fullName evidence="1">Uncharacterized protein</fullName>
    </submittedName>
</protein>